<dbReference type="AlphaFoldDB" id="A0A1N7S8N5"/>
<dbReference type="EMBL" id="CYGY02000035">
    <property type="protein sequence ID" value="SIT43735.1"/>
    <property type="molecule type" value="Genomic_DNA"/>
</dbReference>
<evidence type="ECO:0000313" key="1">
    <source>
        <dbReference type="EMBL" id="SIT43735.1"/>
    </source>
</evidence>
<protein>
    <submittedName>
        <fullName evidence="1">Uncharacterized protein</fullName>
    </submittedName>
</protein>
<accession>A0A1N7S8N5</accession>
<reference evidence="1" key="1">
    <citation type="submission" date="2016-12" db="EMBL/GenBank/DDBJ databases">
        <authorList>
            <person name="Moulin L."/>
        </authorList>
    </citation>
    <scope>NUCLEOTIDE SEQUENCE [LARGE SCALE GENOMIC DNA]</scope>
    <source>
        <strain evidence="1">STM 7183</strain>
    </source>
</reference>
<gene>
    <name evidence="1" type="ORF">BN2476_350264</name>
</gene>
<comment type="caution">
    <text evidence="1">The sequence shown here is derived from an EMBL/GenBank/DDBJ whole genome shotgun (WGS) entry which is preliminary data.</text>
</comment>
<sequence>MRIYRFSDDEKTRVLMSVLTDDFGNELVIRTAAYATVPNDQYEVVVIDRNTFLEVTCMDLREGD</sequence>
<organism evidence="1 2">
    <name type="scientific">Paraburkholderia piptadeniae</name>
    <dbReference type="NCBI Taxonomy" id="1701573"/>
    <lineage>
        <taxon>Bacteria</taxon>
        <taxon>Pseudomonadati</taxon>
        <taxon>Pseudomonadota</taxon>
        <taxon>Betaproteobacteria</taxon>
        <taxon>Burkholderiales</taxon>
        <taxon>Burkholderiaceae</taxon>
        <taxon>Paraburkholderia</taxon>
    </lineage>
</organism>
<keyword evidence="2" id="KW-1185">Reference proteome</keyword>
<name>A0A1N7S8N5_9BURK</name>
<dbReference type="RefSeq" id="WP_087735918.1">
    <property type="nucleotide sequence ID" value="NZ_CYGY02000035.1"/>
</dbReference>
<dbReference type="Proteomes" id="UP000195569">
    <property type="component" value="Unassembled WGS sequence"/>
</dbReference>
<evidence type="ECO:0000313" key="2">
    <source>
        <dbReference type="Proteomes" id="UP000195569"/>
    </source>
</evidence>
<proteinExistence type="predicted"/>